<evidence type="ECO:0000256" key="1">
    <source>
        <dbReference type="SAM" id="MobiDB-lite"/>
    </source>
</evidence>
<dbReference type="EMBL" id="GBXM01025282">
    <property type="protein sequence ID" value="JAH83295.1"/>
    <property type="molecule type" value="Transcribed_RNA"/>
</dbReference>
<feature type="region of interest" description="Disordered" evidence="1">
    <location>
        <begin position="1"/>
        <end position="24"/>
    </location>
</feature>
<proteinExistence type="predicted"/>
<reference evidence="2" key="2">
    <citation type="journal article" date="2015" name="Fish Shellfish Immunol.">
        <title>Early steps in the European eel (Anguilla anguilla)-Vibrio vulnificus interaction in the gills: Role of the RtxA13 toxin.</title>
        <authorList>
            <person name="Callol A."/>
            <person name="Pajuelo D."/>
            <person name="Ebbesson L."/>
            <person name="Teles M."/>
            <person name="MacKenzie S."/>
            <person name="Amaro C."/>
        </authorList>
    </citation>
    <scope>NUCLEOTIDE SEQUENCE</scope>
</reference>
<reference evidence="2" key="1">
    <citation type="submission" date="2014-11" db="EMBL/GenBank/DDBJ databases">
        <authorList>
            <person name="Amaro Gonzalez C."/>
        </authorList>
    </citation>
    <scope>NUCLEOTIDE SEQUENCE</scope>
</reference>
<organism evidence="2">
    <name type="scientific">Anguilla anguilla</name>
    <name type="common">European freshwater eel</name>
    <name type="synonym">Muraena anguilla</name>
    <dbReference type="NCBI Taxonomy" id="7936"/>
    <lineage>
        <taxon>Eukaryota</taxon>
        <taxon>Metazoa</taxon>
        <taxon>Chordata</taxon>
        <taxon>Craniata</taxon>
        <taxon>Vertebrata</taxon>
        <taxon>Euteleostomi</taxon>
        <taxon>Actinopterygii</taxon>
        <taxon>Neopterygii</taxon>
        <taxon>Teleostei</taxon>
        <taxon>Anguilliformes</taxon>
        <taxon>Anguillidae</taxon>
        <taxon>Anguilla</taxon>
    </lineage>
</organism>
<accession>A0A0E9W186</accession>
<name>A0A0E9W186_ANGAN</name>
<dbReference type="AlphaFoldDB" id="A0A0E9W186"/>
<evidence type="ECO:0000313" key="2">
    <source>
        <dbReference type="EMBL" id="JAH83295.1"/>
    </source>
</evidence>
<sequence length="24" mass="2682">MVTKRGRIRRSAEEEVTGCTPSAF</sequence>
<protein>
    <submittedName>
        <fullName evidence="2">Uncharacterized protein</fullName>
    </submittedName>
</protein>